<feature type="domain" description="Histidine kinase" evidence="21">
    <location>
        <begin position="343"/>
        <end position="434"/>
    </location>
</feature>
<dbReference type="Proteomes" id="UP000717995">
    <property type="component" value="Unassembled WGS sequence"/>
</dbReference>
<feature type="coiled-coil region" evidence="19">
    <location>
        <begin position="187"/>
        <end position="221"/>
    </location>
</feature>
<evidence type="ECO:0000259" key="21">
    <source>
        <dbReference type="PROSITE" id="PS50109"/>
    </source>
</evidence>
<comment type="catalytic activity">
    <reaction evidence="1">
        <text>ATP + protein L-histidine = ADP + protein N-phospho-L-histidine.</text>
        <dbReference type="EC" id="2.7.13.3"/>
    </reaction>
</comment>
<dbReference type="GO" id="GO:0016301">
    <property type="term" value="F:kinase activity"/>
    <property type="evidence" value="ECO:0007669"/>
    <property type="project" value="UniProtKB-KW"/>
</dbReference>
<evidence type="ECO:0000256" key="15">
    <source>
        <dbReference type="ARBA" id="ARBA00023012"/>
    </source>
</evidence>
<protein>
    <recommendedName>
        <fullName evidence="5">Oxygen sensor histidine kinase NreB</fullName>
        <ecNumber evidence="4">2.7.13.3</ecNumber>
    </recommendedName>
    <alternativeName>
        <fullName evidence="18">Nitrogen regulation protein B</fullName>
    </alternativeName>
</protein>
<evidence type="ECO:0000256" key="4">
    <source>
        <dbReference type="ARBA" id="ARBA00012438"/>
    </source>
</evidence>
<evidence type="ECO:0000256" key="2">
    <source>
        <dbReference type="ARBA" id="ARBA00001966"/>
    </source>
</evidence>
<keyword evidence="8" id="KW-0597">Phosphoprotein</keyword>
<comment type="subcellular location">
    <subcellularLocation>
        <location evidence="3">Cytoplasm</location>
    </subcellularLocation>
</comment>
<keyword evidence="15" id="KW-0902">Two-component regulatory system</keyword>
<keyword evidence="20" id="KW-1133">Transmembrane helix</keyword>
<comment type="function">
    <text evidence="17">Member of the two-component regulatory system NreB/NreC involved in the control of dissimilatory nitrate/nitrite reduction in response to oxygen. NreB functions as a direct oxygen sensor histidine kinase which is autophosphorylated, in the absence of oxygen, probably at the conserved histidine residue, and transfers its phosphate group probably to a conserved aspartate residue of NreC. NreB/NreC activates the expression of the nitrate (narGHJI) and nitrite (nir) reductase operons, as well as the putative nitrate transporter gene narT.</text>
</comment>
<evidence type="ECO:0000256" key="9">
    <source>
        <dbReference type="ARBA" id="ARBA00022679"/>
    </source>
</evidence>
<keyword evidence="20" id="KW-0812">Transmembrane</keyword>
<proteinExistence type="predicted"/>
<keyword evidence="20" id="KW-0472">Membrane</keyword>
<dbReference type="SMART" id="SM00387">
    <property type="entry name" value="HATPase_c"/>
    <property type="match status" value="1"/>
</dbReference>
<evidence type="ECO:0000256" key="17">
    <source>
        <dbReference type="ARBA" id="ARBA00024827"/>
    </source>
</evidence>
<evidence type="ECO:0000256" key="13">
    <source>
        <dbReference type="ARBA" id="ARBA00022840"/>
    </source>
</evidence>
<evidence type="ECO:0000256" key="14">
    <source>
        <dbReference type="ARBA" id="ARBA00023004"/>
    </source>
</evidence>
<dbReference type="EMBL" id="JAFEUP010000002">
    <property type="protein sequence ID" value="MBM7060619.1"/>
    <property type="molecule type" value="Genomic_DNA"/>
</dbReference>
<dbReference type="PANTHER" id="PTHR24421:SF10">
    <property type="entry name" value="NITRATE_NITRITE SENSOR PROTEIN NARQ"/>
    <property type="match status" value="1"/>
</dbReference>
<reference evidence="22 23" key="1">
    <citation type="submission" date="2021-02" db="EMBL/GenBank/DDBJ databases">
        <authorList>
            <person name="Lee D.-H."/>
        </authorList>
    </citation>
    <scope>NUCLEOTIDE SEQUENCE [LARGE SCALE GENOMIC DNA]</scope>
    <source>
        <strain evidence="22 23">UL073</strain>
    </source>
</reference>
<accession>A0ABS2IBY0</accession>
<name>A0ABS2IBY0_9GAMM</name>
<keyword evidence="6" id="KW-0004">4Fe-4S</keyword>
<comment type="caution">
    <text evidence="22">The sequence shown here is derived from an EMBL/GenBank/DDBJ whole genome shotgun (WGS) entry which is preliminary data.</text>
</comment>
<evidence type="ECO:0000313" key="23">
    <source>
        <dbReference type="Proteomes" id="UP000717995"/>
    </source>
</evidence>
<evidence type="ECO:0000256" key="8">
    <source>
        <dbReference type="ARBA" id="ARBA00022553"/>
    </source>
</evidence>
<evidence type="ECO:0000256" key="11">
    <source>
        <dbReference type="ARBA" id="ARBA00022741"/>
    </source>
</evidence>
<dbReference type="PROSITE" id="PS50109">
    <property type="entry name" value="HIS_KIN"/>
    <property type="match status" value="1"/>
</dbReference>
<dbReference type="EC" id="2.7.13.3" evidence="4"/>
<comment type="cofactor">
    <cofactor evidence="2">
        <name>[4Fe-4S] cluster</name>
        <dbReference type="ChEBI" id="CHEBI:49883"/>
    </cofactor>
</comment>
<keyword evidence="23" id="KW-1185">Reference proteome</keyword>
<keyword evidence="9" id="KW-0808">Transferase</keyword>
<keyword evidence="16" id="KW-0411">Iron-sulfur</keyword>
<keyword evidence="12 22" id="KW-0418">Kinase</keyword>
<keyword evidence="14" id="KW-0408">Iron</keyword>
<dbReference type="Gene3D" id="3.30.565.10">
    <property type="entry name" value="Histidine kinase-like ATPase, C-terminal domain"/>
    <property type="match status" value="1"/>
</dbReference>
<dbReference type="InterPro" id="IPR004358">
    <property type="entry name" value="Sig_transdc_His_kin-like_C"/>
</dbReference>
<evidence type="ECO:0000256" key="20">
    <source>
        <dbReference type="SAM" id="Phobius"/>
    </source>
</evidence>
<dbReference type="Pfam" id="PF07730">
    <property type="entry name" value="HisKA_3"/>
    <property type="match status" value="1"/>
</dbReference>
<dbReference type="InterPro" id="IPR011712">
    <property type="entry name" value="Sig_transdc_His_kin_sub3_dim/P"/>
</dbReference>
<sequence length="434" mass="48372">MAFVGHLVGTRIEHAAAASAGEAAALYMEAFLEPYVQELATDNELSPASVHGIDRLHNSTSLSKHIVSVKIWSADARILYSNDKSQLNQTFPHEEVARAMRGEIVTRLTPLGDDENHFEEDFDQPLYETYAPLRQFDTDRVLAVGEFYEQKHEIETLQQEVWAVISAATLAMLLLLFYIVRRGDLIIDRQQVALRKQMQEQEQLHRQNASLQQKITAANHEFARIGELTQRRLGADLHDGPAQLLTLILLRLDELSEWRPQPQPAAELDGDDALETIRGAAKDALRQVRNLSSGLALPELNDLSLTDELILAAHRHQQRTQSQVLLDIADLPEQMPPLHKIALYRFVEESLNNAFRHADGQGQRVSARCSNGLLTVEVCDSGPGFDPDTPINGTRGRSPLGLAGMRYRIESLGGSFKVDSSPGKGTRVSVQFEV</sequence>
<evidence type="ECO:0000256" key="6">
    <source>
        <dbReference type="ARBA" id="ARBA00022485"/>
    </source>
</evidence>
<evidence type="ECO:0000313" key="22">
    <source>
        <dbReference type="EMBL" id="MBM7060619.1"/>
    </source>
</evidence>
<evidence type="ECO:0000256" key="19">
    <source>
        <dbReference type="SAM" id="Coils"/>
    </source>
</evidence>
<gene>
    <name evidence="22" type="ORF">JQX08_07845</name>
</gene>
<dbReference type="SUPFAM" id="SSF55874">
    <property type="entry name" value="ATPase domain of HSP90 chaperone/DNA topoisomerase II/histidine kinase"/>
    <property type="match status" value="1"/>
</dbReference>
<dbReference type="InterPro" id="IPR003594">
    <property type="entry name" value="HATPase_dom"/>
</dbReference>
<evidence type="ECO:0000256" key="3">
    <source>
        <dbReference type="ARBA" id="ARBA00004496"/>
    </source>
</evidence>
<evidence type="ECO:0000256" key="7">
    <source>
        <dbReference type="ARBA" id="ARBA00022490"/>
    </source>
</evidence>
<organism evidence="22 23">
    <name type="scientific">Zestomonas insulae</name>
    <dbReference type="NCBI Taxonomy" id="2809017"/>
    <lineage>
        <taxon>Bacteria</taxon>
        <taxon>Pseudomonadati</taxon>
        <taxon>Pseudomonadota</taxon>
        <taxon>Gammaproteobacteria</taxon>
        <taxon>Pseudomonadales</taxon>
        <taxon>Pseudomonadaceae</taxon>
        <taxon>Zestomonas</taxon>
    </lineage>
</organism>
<evidence type="ECO:0000256" key="1">
    <source>
        <dbReference type="ARBA" id="ARBA00000085"/>
    </source>
</evidence>
<dbReference type="PANTHER" id="PTHR24421">
    <property type="entry name" value="NITRATE/NITRITE SENSOR PROTEIN NARX-RELATED"/>
    <property type="match status" value="1"/>
</dbReference>
<evidence type="ECO:0000256" key="16">
    <source>
        <dbReference type="ARBA" id="ARBA00023014"/>
    </source>
</evidence>
<evidence type="ECO:0000256" key="18">
    <source>
        <dbReference type="ARBA" id="ARBA00030800"/>
    </source>
</evidence>
<dbReference type="CDD" id="cd16917">
    <property type="entry name" value="HATPase_UhpB-NarQ-NarX-like"/>
    <property type="match status" value="1"/>
</dbReference>
<feature type="transmembrane region" description="Helical" evidence="20">
    <location>
        <begin position="161"/>
        <end position="180"/>
    </location>
</feature>
<keyword evidence="11" id="KW-0547">Nucleotide-binding</keyword>
<keyword evidence="10" id="KW-0479">Metal-binding</keyword>
<keyword evidence="7" id="KW-0963">Cytoplasm</keyword>
<dbReference type="InterPro" id="IPR036890">
    <property type="entry name" value="HATPase_C_sf"/>
</dbReference>
<evidence type="ECO:0000256" key="12">
    <source>
        <dbReference type="ARBA" id="ARBA00022777"/>
    </source>
</evidence>
<dbReference type="InterPro" id="IPR050482">
    <property type="entry name" value="Sensor_HK_TwoCompSys"/>
</dbReference>
<keyword evidence="19" id="KW-0175">Coiled coil</keyword>
<evidence type="ECO:0000256" key="5">
    <source>
        <dbReference type="ARBA" id="ARBA00017322"/>
    </source>
</evidence>
<dbReference type="Pfam" id="PF02518">
    <property type="entry name" value="HATPase_c"/>
    <property type="match status" value="1"/>
</dbReference>
<keyword evidence="13" id="KW-0067">ATP-binding</keyword>
<dbReference type="PRINTS" id="PR00344">
    <property type="entry name" value="BCTRLSENSOR"/>
</dbReference>
<dbReference type="InterPro" id="IPR005467">
    <property type="entry name" value="His_kinase_dom"/>
</dbReference>
<evidence type="ECO:0000256" key="10">
    <source>
        <dbReference type="ARBA" id="ARBA00022723"/>
    </source>
</evidence>
<dbReference type="Gene3D" id="1.20.5.1930">
    <property type="match status" value="1"/>
</dbReference>